<dbReference type="GO" id="GO:0004370">
    <property type="term" value="F:glycerol kinase activity"/>
    <property type="evidence" value="ECO:0007669"/>
    <property type="project" value="TreeGrafter"/>
</dbReference>
<evidence type="ECO:0000256" key="2">
    <source>
        <dbReference type="ARBA" id="ARBA00022679"/>
    </source>
</evidence>
<reference evidence="10 11" key="1">
    <citation type="journal article" date="2012" name="J. Bacteriol.">
        <title>Complete Genome Sequence of Mycobacterium vaccae Type Strain ATCC 25954.</title>
        <authorList>
            <person name="Ho Y.S."/>
            <person name="Adroub S.A."/>
            <person name="Abadi M."/>
            <person name="Al Alwan B."/>
            <person name="Alkhateeb R."/>
            <person name="Gao G."/>
            <person name="Ragab A."/>
            <person name="Ali S."/>
            <person name="van Soolingen D."/>
            <person name="Bitter W."/>
            <person name="Pain A."/>
            <person name="Abdallah A.M."/>
        </authorList>
    </citation>
    <scope>NUCLEOTIDE SEQUENCE [LARGE SCALE GENOMIC DNA]</scope>
    <source>
        <strain evidence="10 11">ATCC 25954</strain>
    </source>
</reference>
<keyword evidence="5" id="KW-0067">ATP-binding</keyword>
<organism evidence="10 11">
    <name type="scientific">Mycolicibacterium vaccae ATCC 25954</name>
    <dbReference type="NCBI Taxonomy" id="1194972"/>
    <lineage>
        <taxon>Bacteria</taxon>
        <taxon>Bacillati</taxon>
        <taxon>Actinomycetota</taxon>
        <taxon>Actinomycetes</taxon>
        <taxon>Mycobacteriales</taxon>
        <taxon>Mycobacteriaceae</taxon>
        <taxon>Mycolicibacterium</taxon>
    </lineage>
</organism>
<dbReference type="GO" id="GO:0005524">
    <property type="term" value="F:ATP binding"/>
    <property type="evidence" value="ECO:0007669"/>
    <property type="project" value="UniProtKB-KW"/>
</dbReference>
<dbReference type="PROSITE" id="PS00445">
    <property type="entry name" value="FGGY_KINASES_2"/>
    <property type="match status" value="1"/>
</dbReference>
<dbReference type="Pfam" id="PF00370">
    <property type="entry name" value="FGGY_N"/>
    <property type="match status" value="1"/>
</dbReference>
<keyword evidence="4 7" id="KW-0418">Kinase</keyword>
<dbReference type="HOGENOM" id="CLU_009281_2_3_11"/>
<dbReference type="PANTHER" id="PTHR10196:SF69">
    <property type="entry name" value="GLYCEROL KINASE"/>
    <property type="match status" value="1"/>
</dbReference>
<dbReference type="InterPro" id="IPR018483">
    <property type="entry name" value="Carb_kinase_FGGY_CS"/>
</dbReference>
<dbReference type="PIRSF" id="PIRSF000538">
    <property type="entry name" value="GlpK"/>
    <property type="match status" value="1"/>
</dbReference>
<evidence type="ECO:0000256" key="4">
    <source>
        <dbReference type="ARBA" id="ARBA00022777"/>
    </source>
</evidence>
<keyword evidence="3" id="KW-0547">Nucleotide-binding</keyword>
<dbReference type="InterPro" id="IPR043129">
    <property type="entry name" value="ATPase_NBD"/>
</dbReference>
<feature type="domain" description="Carbohydrate kinase FGGY N-terminal" evidence="8">
    <location>
        <begin position="4"/>
        <end position="235"/>
    </location>
</feature>
<feature type="domain" description="Carbohydrate kinase FGGY C-terminal" evidence="9">
    <location>
        <begin position="245"/>
        <end position="431"/>
    </location>
</feature>
<evidence type="ECO:0000259" key="8">
    <source>
        <dbReference type="Pfam" id="PF00370"/>
    </source>
</evidence>
<proteinExistence type="inferred from homology"/>
<sequence length="486" mass="51123">MHHILAIDQGTSGTKAVVVDLRDGATARVLAIAEVPLRPRYLPGGGVEQDPEALFDSVVTAGRRALEQAAVPVAAVALANQGETVLAWDRATGRPLTPAIVWQDRRAEPLCAARSEHAAEVARRTGLVLDPYFSAPKMAWVREHLTRDGVVTTTDTWLLHRLCGAFVTDASTASRSLLTSLDGVKWDDDLVALFGLDGEALPEIVGCDEILGDTDVFGGSLPVAGLIVDQQAALLAESCLEAGSAKCTYGTGAFLLAQLGPDPVRSTSGLTTSVAWRLRDQTRYCTDGQVYTAASAIRWAVDLGLVPAADQIDSAAAESSDGVLCVPALAGLAAPWWDSAATASFSGMTLSSGRGQLVRALVEGIAAQVTALTDLVGADLGRPLTRLRVDGGLTRSAALMQAQADLARMPVDVYPSLHATALGAAACARLALEPATSVADAVGTWTPAHTYEPQWSADRAEDYLHRWRRAAEMAAAQHYSSEENPS</sequence>
<dbReference type="GO" id="GO:0005829">
    <property type="term" value="C:cytosol"/>
    <property type="evidence" value="ECO:0007669"/>
    <property type="project" value="TreeGrafter"/>
</dbReference>
<evidence type="ECO:0000256" key="1">
    <source>
        <dbReference type="ARBA" id="ARBA00009156"/>
    </source>
</evidence>
<dbReference type="EMBL" id="ALQA01000001">
    <property type="protein sequence ID" value="EJZ12946.1"/>
    <property type="molecule type" value="Genomic_DNA"/>
</dbReference>
<dbReference type="InterPro" id="IPR018485">
    <property type="entry name" value="FGGY_C"/>
</dbReference>
<dbReference type="eggNOG" id="COG0554">
    <property type="taxonomic scope" value="Bacteria"/>
</dbReference>
<protein>
    <recommendedName>
        <fullName evidence="6">ATP:glycerol 3-phosphotransferase</fullName>
    </recommendedName>
</protein>
<name>K0V1S5_MYCVA</name>
<dbReference type="AlphaFoldDB" id="K0V1S5"/>
<keyword evidence="11" id="KW-1185">Reference proteome</keyword>
<dbReference type="SUPFAM" id="SSF53067">
    <property type="entry name" value="Actin-like ATPase domain"/>
    <property type="match status" value="2"/>
</dbReference>
<keyword evidence="2 7" id="KW-0808">Transferase</keyword>
<comment type="caution">
    <text evidence="10">The sequence shown here is derived from an EMBL/GenBank/DDBJ whole genome shotgun (WGS) entry which is preliminary data.</text>
</comment>
<dbReference type="PATRIC" id="fig|1194972.3.peg.67"/>
<evidence type="ECO:0000256" key="5">
    <source>
        <dbReference type="ARBA" id="ARBA00022840"/>
    </source>
</evidence>
<dbReference type="PANTHER" id="PTHR10196">
    <property type="entry name" value="SUGAR KINASE"/>
    <property type="match status" value="1"/>
</dbReference>
<evidence type="ECO:0000256" key="3">
    <source>
        <dbReference type="ARBA" id="ARBA00022741"/>
    </source>
</evidence>
<dbReference type="Gene3D" id="3.30.420.40">
    <property type="match status" value="2"/>
</dbReference>
<comment type="similarity">
    <text evidence="1 7">Belongs to the FGGY kinase family.</text>
</comment>
<evidence type="ECO:0000256" key="6">
    <source>
        <dbReference type="ARBA" id="ARBA00043149"/>
    </source>
</evidence>
<dbReference type="RefSeq" id="WP_003928441.1">
    <property type="nucleotide sequence ID" value="NZ_JH814683.1"/>
</dbReference>
<accession>K0V1S5</accession>
<dbReference type="GO" id="GO:0019563">
    <property type="term" value="P:glycerol catabolic process"/>
    <property type="evidence" value="ECO:0007669"/>
    <property type="project" value="TreeGrafter"/>
</dbReference>
<evidence type="ECO:0000313" key="10">
    <source>
        <dbReference type="EMBL" id="EJZ12946.1"/>
    </source>
</evidence>
<dbReference type="Proteomes" id="UP000006072">
    <property type="component" value="Unassembled WGS sequence"/>
</dbReference>
<gene>
    <name evidence="10" type="ORF">MVAC_00320</name>
</gene>
<dbReference type="Pfam" id="PF02782">
    <property type="entry name" value="FGGY_C"/>
    <property type="match status" value="1"/>
</dbReference>
<evidence type="ECO:0000256" key="7">
    <source>
        <dbReference type="RuleBase" id="RU003733"/>
    </source>
</evidence>
<dbReference type="InterPro" id="IPR018484">
    <property type="entry name" value="FGGY_N"/>
</dbReference>
<evidence type="ECO:0000259" key="9">
    <source>
        <dbReference type="Pfam" id="PF02782"/>
    </source>
</evidence>
<dbReference type="InterPro" id="IPR000577">
    <property type="entry name" value="Carb_kinase_FGGY"/>
</dbReference>
<dbReference type="PROSITE" id="PS00933">
    <property type="entry name" value="FGGY_KINASES_1"/>
    <property type="match status" value="1"/>
</dbReference>
<evidence type="ECO:0000313" key="11">
    <source>
        <dbReference type="Proteomes" id="UP000006072"/>
    </source>
</evidence>